<dbReference type="Proteomes" id="UP000572817">
    <property type="component" value="Unassembled WGS sequence"/>
</dbReference>
<evidence type="ECO:0000313" key="3">
    <source>
        <dbReference type="Proteomes" id="UP000572817"/>
    </source>
</evidence>
<reference evidence="2" key="1">
    <citation type="submission" date="2020-04" db="EMBL/GenBank/DDBJ databases">
        <title>Genome Assembly and Annotation of Botryosphaeria dothidea sdau 11-99, a Latent Pathogen of Apple Fruit Ring Rot in China.</title>
        <authorList>
            <person name="Yu C."/>
            <person name="Diao Y."/>
            <person name="Lu Q."/>
            <person name="Zhao J."/>
            <person name="Cui S."/>
            <person name="Peng C."/>
            <person name="He B."/>
            <person name="Liu H."/>
        </authorList>
    </citation>
    <scope>NUCLEOTIDE SEQUENCE [LARGE SCALE GENOMIC DNA]</scope>
    <source>
        <strain evidence="2">Sdau11-99</strain>
    </source>
</reference>
<proteinExistence type="predicted"/>
<gene>
    <name evidence="2" type="ORF">GTA08_BOTSDO12679</name>
</gene>
<accession>A0A8H4J4B6</accession>
<evidence type="ECO:0000313" key="2">
    <source>
        <dbReference type="EMBL" id="KAF4311873.1"/>
    </source>
</evidence>
<dbReference type="AlphaFoldDB" id="A0A8H4J4B6"/>
<feature type="region of interest" description="Disordered" evidence="1">
    <location>
        <begin position="217"/>
        <end position="236"/>
    </location>
</feature>
<sequence length="236" mass="25804">MTAPTADLVIHTYLRVPVKGSDAAPVCLLLGGVHPYDNLHRPSSVSMSAANKEANFTSTSRVFTGRCIGTTQPAHNGYEPRQEINNQPAAAMEGRRADCDVHAITEAIQHSIRLHAPSSLAALVRLVSQRLESHYGISRSIRELFDRTVLLLYGMRPAQQPVARTPRPAPPKDLPAGQVLPIPLRTRRPAAPNARVAMPDITLPPMLYRPPPSKLLPVLEPRRRPIPEPVLPARPG</sequence>
<organism evidence="2 3">
    <name type="scientific">Botryosphaeria dothidea</name>
    <dbReference type="NCBI Taxonomy" id="55169"/>
    <lineage>
        <taxon>Eukaryota</taxon>
        <taxon>Fungi</taxon>
        <taxon>Dikarya</taxon>
        <taxon>Ascomycota</taxon>
        <taxon>Pezizomycotina</taxon>
        <taxon>Dothideomycetes</taxon>
        <taxon>Dothideomycetes incertae sedis</taxon>
        <taxon>Botryosphaeriales</taxon>
        <taxon>Botryosphaeriaceae</taxon>
        <taxon>Botryosphaeria</taxon>
    </lineage>
</organism>
<protein>
    <submittedName>
        <fullName evidence="2">Uncharacterized protein</fullName>
    </submittedName>
</protein>
<dbReference type="EMBL" id="WWBZ02000008">
    <property type="protein sequence ID" value="KAF4311873.1"/>
    <property type="molecule type" value="Genomic_DNA"/>
</dbReference>
<comment type="caution">
    <text evidence="2">The sequence shown here is derived from an EMBL/GenBank/DDBJ whole genome shotgun (WGS) entry which is preliminary data.</text>
</comment>
<feature type="compositionally biased region" description="Pro residues" evidence="1">
    <location>
        <begin position="227"/>
        <end position="236"/>
    </location>
</feature>
<evidence type="ECO:0000256" key="1">
    <source>
        <dbReference type="SAM" id="MobiDB-lite"/>
    </source>
</evidence>
<name>A0A8H4J4B6_9PEZI</name>
<keyword evidence="3" id="KW-1185">Reference proteome</keyword>